<dbReference type="RefSeq" id="XP_003645842.1">
    <property type="nucleotide sequence ID" value="XM_003645794.1"/>
</dbReference>
<feature type="binding site" evidence="10">
    <location>
        <position position="72"/>
    </location>
    <ligand>
        <name>Mg(2+)</name>
        <dbReference type="ChEBI" id="CHEBI:18420"/>
        <label>1</label>
        <note>catalytic</note>
    </ligand>
</feature>
<feature type="binding site" evidence="10">
    <location>
        <position position="146"/>
    </location>
    <ligand>
        <name>Mg(2+)</name>
        <dbReference type="ChEBI" id="CHEBI:18420"/>
        <label>1</label>
        <note>catalytic</note>
    </ligand>
</feature>
<keyword evidence="6 10" id="KW-0460">Magnesium</keyword>
<evidence type="ECO:0000256" key="1">
    <source>
        <dbReference type="ARBA" id="ARBA00001946"/>
    </source>
</evidence>
<comment type="catalytic activity">
    <reaction evidence="9">
        <text>3'-phosphoadenylyl sulfate + H2O = adenosine 5'-phosphosulfate + phosphate</text>
        <dbReference type="Rhea" id="RHEA:77639"/>
        <dbReference type="ChEBI" id="CHEBI:15377"/>
        <dbReference type="ChEBI" id="CHEBI:43474"/>
        <dbReference type="ChEBI" id="CHEBI:58243"/>
        <dbReference type="ChEBI" id="CHEBI:58339"/>
        <dbReference type="EC" id="3.1.3.7"/>
    </reaction>
    <physiologicalReaction direction="left-to-right" evidence="9">
        <dbReference type="Rhea" id="RHEA:77640"/>
    </physiologicalReaction>
</comment>
<evidence type="ECO:0000256" key="11">
    <source>
        <dbReference type="RuleBase" id="RU368076"/>
    </source>
</evidence>
<dbReference type="eggNOG" id="KOG1528">
    <property type="taxonomic scope" value="Eukaryota"/>
</dbReference>
<evidence type="ECO:0000256" key="6">
    <source>
        <dbReference type="ARBA" id="ARBA00022842"/>
    </source>
</evidence>
<dbReference type="Pfam" id="PF00459">
    <property type="entry name" value="Inositol_P"/>
    <property type="match status" value="1"/>
</dbReference>
<evidence type="ECO:0000256" key="7">
    <source>
        <dbReference type="ARBA" id="ARBA00044466"/>
    </source>
</evidence>
<evidence type="ECO:0000256" key="10">
    <source>
        <dbReference type="PIRSR" id="PIRSR600760-2"/>
    </source>
</evidence>
<dbReference type="GeneID" id="11472329"/>
<dbReference type="GO" id="GO:0008441">
    <property type="term" value="F:3'(2'),5'-bisphosphate nucleotidase activity"/>
    <property type="evidence" value="ECO:0007669"/>
    <property type="project" value="UniProtKB-UniRule"/>
</dbReference>
<organism evidence="12 13">
    <name type="scientific">Eremothecium cymbalariae (strain CBS 270.75 / DBVPG 7215 / KCTC 17166 / NRRL Y-17582)</name>
    <name type="common">Yeast</name>
    <dbReference type="NCBI Taxonomy" id="931890"/>
    <lineage>
        <taxon>Eukaryota</taxon>
        <taxon>Fungi</taxon>
        <taxon>Dikarya</taxon>
        <taxon>Ascomycota</taxon>
        <taxon>Saccharomycotina</taxon>
        <taxon>Saccharomycetes</taxon>
        <taxon>Saccharomycetales</taxon>
        <taxon>Saccharomycetaceae</taxon>
        <taxon>Eremothecium</taxon>
    </lineage>
</organism>
<dbReference type="InterPro" id="IPR000760">
    <property type="entry name" value="Inositol_monophosphatase-like"/>
</dbReference>
<dbReference type="SUPFAM" id="SSF56655">
    <property type="entry name" value="Carbohydrate phosphatase"/>
    <property type="match status" value="1"/>
</dbReference>
<dbReference type="NCBIfam" id="TIGR01330">
    <property type="entry name" value="bisphos_HAL2"/>
    <property type="match status" value="1"/>
</dbReference>
<comment type="catalytic activity">
    <reaction evidence="7">
        <text>adenosine 2',5'-bisphosphate + H2O = AMP + phosphate</text>
        <dbReference type="Rhea" id="RHEA:77643"/>
        <dbReference type="ChEBI" id="CHEBI:15377"/>
        <dbReference type="ChEBI" id="CHEBI:43474"/>
        <dbReference type="ChEBI" id="CHEBI:194156"/>
        <dbReference type="ChEBI" id="CHEBI:456215"/>
        <dbReference type="EC" id="3.1.3.7"/>
    </reaction>
    <physiologicalReaction direction="left-to-right" evidence="7">
        <dbReference type="Rhea" id="RHEA:77644"/>
    </physiologicalReaction>
</comment>
<evidence type="ECO:0000256" key="9">
    <source>
        <dbReference type="ARBA" id="ARBA00044484"/>
    </source>
</evidence>
<feature type="binding site" evidence="10">
    <location>
        <position position="148"/>
    </location>
    <ligand>
        <name>Mg(2+)</name>
        <dbReference type="ChEBI" id="CHEBI:18420"/>
        <label>1</label>
        <note>catalytic</note>
    </ligand>
</feature>
<dbReference type="Gene3D" id="3.30.540.10">
    <property type="entry name" value="Fructose-1,6-Bisphosphatase, subunit A, domain 1"/>
    <property type="match status" value="1"/>
</dbReference>
<dbReference type="GO" id="GO:0004441">
    <property type="term" value="F:inositol-1,4-bisphosphate 1-phosphatase activity"/>
    <property type="evidence" value="ECO:0007669"/>
    <property type="project" value="EnsemblFungi"/>
</dbReference>
<dbReference type="Proteomes" id="UP000006790">
    <property type="component" value="Chromosome 3"/>
</dbReference>
<keyword evidence="13" id="KW-1185">Reference proteome</keyword>
<comment type="catalytic activity">
    <reaction evidence="8">
        <text>adenosine 3',5'-bisphosphate + H2O = AMP + phosphate</text>
        <dbReference type="Rhea" id="RHEA:10040"/>
        <dbReference type="ChEBI" id="CHEBI:15377"/>
        <dbReference type="ChEBI" id="CHEBI:43474"/>
        <dbReference type="ChEBI" id="CHEBI:58343"/>
        <dbReference type="ChEBI" id="CHEBI:456215"/>
        <dbReference type="EC" id="3.1.3.7"/>
    </reaction>
    <physiologicalReaction direction="left-to-right" evidence="8">
        <dbReference type="Rhea" id="RHEA:10041"/>
    </physiologicalReaction>
</comment>
<protein>
    <recommendedName>
        <fullName evidence="3 11">3'(2'),5'-bisphosphate nucleotidase</fullName>
        <ecNumber evidence="3 11">3.1.3.7</ecNumber>
    </recommendedName>
</protein>
<dbReference type="EMBL" id="CP002499">
    <property type="protein sequence ID" value="AET39025.1"/>
    <property type="molecule type" value="Genomic_DNA"/>
</dbReference>
<dbReference type="PROSITE" id="PS00629">
    <property type="entry name" value="IMP_1"/>
    <property type="match status" value="1"/>
</dbReference>
<sequence>MAFERELLIATEAVRKASFLTKKIQSNLLNNGPDDSFIKQDNSPVTIGDFGAQALIINAIKSNFPTDNIVAEENSDDLTDDFVEQILKEIRCNDVQYENQIASKGTAKSIDFTNDDFPLRTVKDVKDTIDLGNYSGGQKGRFWCLDPIDGTKGFLRGAQYAVCLALVIDGVVQLGVIGCPNLKLKDYGGVDLPNCAELGYLFRATAGQGAYYSVAIQNEWNAITVRDLKDTSEIVALEGYEKSHSSHDEQSIIKEKLQITRSIHLDSQVKYCLLAAGVGDLYLRLPYNLEYQEKIWDHAAGNIIVLEAGGMHSDACFGVPLDFSKGRYLTTKGVIASCGPANLHETVLFVSSALVHSKFT</sequence>
<dbReference type="PANTHER" id="PTHR43200:SF6">
    <property type="entry name" value="3'(2'),5'-BISPHOSPHATE NUCLEOTIDASE"/>
    <property type="match status" value="1"/>
</dbReference>
<dbReference type="InterPro" id="IPR006239">
    <property type="entry name" value="DPNP"/>
</dbReference>
<dbReference type="FunCoup" id="G8JQP1">
    <property type="interactions" value="81"/>
</dbReference>
<dbReference type="OrthoDB" id="411145at2759"/>
<dbReference type="EC" id="3.1.3.7" evidence="3 11"/>
<evidence type="ECO:0000313" key="13">
    <source>
        <dbReference type="Proteomes" id="UP000006790"/>
    </source>
</evidence>
<dbReference type="AlphaFoldDB" id="G8JQP1"/>
<dbReference type="GO" id="GO:0042538">
    <property type="term" value="P:hyperosmotic salinity response"/>
    <property type="evidence" value="ECO:0007669"/>
    <property type="project" value="EnsemblFungi"/>
</dbReference>
<dbReference type="PROSITE" id="PS00630">
    <property type="entry name" value="IMP_2"/>
    <property type="match status" value="1"/>
</dbReference>
<dbReference type="GO" id="GO:0046854">
    <property type="term" value="P:phosphatidylinositol phosphate biosynthetic process"/>
    <property type="evidence" value="ECO:0007669"/>
    <property type="project" value="InterPro"/>
</dbReference>
<comment type="similarity">
    <text evidence="2 11">Belongs to the inositol monophosphatase superfamily.</text>
</comment>
<evidence type="ECO:0000313" key="12">
    <source>
        <dbReference type="EMBL" id="AET39025.1"/>
    </source>
</evidence>
<dbReference type="GO" id="GO:0000103">
    <property type="term" value="P:sulfate assimilation"/>
    <property type="evidence" value="ECO:0007669"/>
    <property type="project" value="EnsemblFungi"/>
</dbReference>
<feature type="binding site" evidence="10">
    <location>
        <position position="149"/>
    </location>
    <ligand>
        <name>Mg(2+)</name>
        <dbReference type="ChEBI" id="CHEBI:18420"/>
        <label>1</label>
        <note>catalytic</note>
    </ligand>
</feature>
<proteinExistence type="inferred from homology"/>
<keyword evidence="5 11" id="KW-0378">Hydrolase</keyword>
<dbReference type="HOGENOM" id="CLU_033446_2_1_1"/>
<dbReference type="GO" id="GO:0052829">
    <property type="term" value="F:inositol-1,3,4-trisphosphate 1-phosphatase activity"/>
    <property type="evidence" value="ECO:0007669"/>
    <property type="project" value="EnsemblFungi"/>
</dbReference>
<dbReference type="InterPro" id="IPR020583">
    <property type="entry name" value="Inositol_monoP_metal-BS"/>
</dbReference>
<dbReference type="GO" id="GO:0016078">
    <property type="term" value="P:tRNA decay"/>
    <property type="evidence" value="ECO:0007669"/>
    <property type="project" value="EnsemblFungi"/>
</dbReference>
<dbReference type="STRING" id="931890.G8JQP1"/>
<evidence type="ECO:0000256" key="5">
    <source>
        <dbReference type="ARBA" id="ARBA00022801"/>
    </source>
</evidence>
<feature type="binding site" evidence="10">
    <location>
        <position position="297"/>
    </location>
    <ligand>
        <name>Mg(2+)</name>
        <dbReference type="ChEBI" id="CHEBI:18420"/>
        <label>1</label>
        <note>catalytic</note>
    </ligand>
</feature>
<evidence type="ECO:0000256" key="8">
    <source>
        <dbReference type="ARBA" id="ARBA00044479"/>
    </source>
</evidence>
<comment type="cofactor">
    <cofactor evidence="1 10 11">
        <name>Mg(2+)</name>
        <dbReference type="ChEBI" id="CHEBI:18420"/>
    </cofactor>
</comment>
<evidence type="ECO:0000256" key="2">
    <source>
        <dbReference type="ARBA" id="ARBA00009759"/>
    </source>
</evidence>
<dbReference type="InParanoid" id="G8JQP1"/>
<accession>G8JQP1</accession>
<dbReference type="Gene3D" id="3.40.190.80">
    <property type="match status" value="1"/>
</dbReference>
<dbReference type="GO" id="GO:0046872">
    <property type="term" value="F:metal ion binding"/>
    <property type="evidence" value="ECO:0007669"/>
    <property type="project" value="UniProtKB-UniRule"/>
</dbReference>
<dbReference type="InterPro" id="IPR051090">
    <property type="entry name" value="Inositol_monoP_superfamily"/>
</dbReference>
<name>G8JQP1_ERECY</name>
<evidence type="ECO:0000256" key="4">
    <source>
        <dbReference type="ARBA" id="ARBA00022723"/>
    </source>
</evidence>
<reference evidence="13" key="1">
    <citation type="journal article" date="2012" name="G3 (Bethesda)">
        <title>Pichia sorbitophila, an interspecies yeast hybrid reveals early steps of genome resolution following polyploidization.</title>
        <authorList>
            <person name="Leh Louis V."/>
            <person name="Despons L."/>
            <person name="Friedrich A."/>
            <person name="Martin T."/>
            <person name="Durrens P."/>
            <person name="Casaregola S."/>
            <person name="Neuveglise C."/>
            <person name="Fairhead C."/>
            <person name="Marck C."/>
            <person name="Cruz J.A."/>
            <person name="Straub M.L."/>
            <person name="Kugler V."/>
            <person name="Sacerdot C."/>
            <person name="Uzunov Z."/>
            <person name="Thierry A."/>
            <person name="Weiss S."/>
            <person name="Bleykasten C."/>
            <person name="De Montigny J."/>
            <person name="Jacques N."/>
            <person name="Jung P."/>
            <person name="Lemaire M."/>
            <person name="Mallet S."/>
            <person name="Morel G."/>
            <person name="Richard G.F."/>
            <person name="Sarkar A."/>
            <person name="Savel G."/>
            <person name="Schacherer J."/>
            <person name="Seret M.L."/>
            <person name="Talla E."/>
            <person name="Samson G."/>
            <person name="Jubin C."/>
            <person name="Poulain J."/>
            <person name="Vacherie B."/>
            <person name="Barbe V."/>
            <person name="Pelletier E."/>
            <person name="Sherman D.J."/>
            <person name="Westhof E."/>
            <person name="Weissenbach J."/>
            <person name="Baret P.V."/>
            <person name="Wincker P."/>
            <person name="Gaillardin C."/>
            <person name="Dujon B."/>
            <person name="Souciet J.L."/>
        </authorList>
    </citation>
    <scope>NUCLEOTIDE SEQUENCE [LARGE SCALE GENOMIC DNA]</scope>
    <source>
        <strain evidence="13">CBS 270.75 / DBVPG 7215 / KCTC 17166 / NRRL Y-17582</strain>
    </source>
</reference>
<dbReference type="InterPro" id="IPR020550">
    <property type="entry name" value="Inositol_monophosphatase_CS"/>
</dbReference>
<dbReference type="CDD" id="cd01517">
    <property type="entry name" value="PAP_phosphatase"/>
    <property type="match status" value="1"/>
</dbReference>
<comment type="function">
    <text evidence="11">Converts adenosine 3'-phosphate 5'-phosphosulfate (PAPS) to adenosine 5'-phosphosulfate (APS) and 3'(2')-phosphoadenosine 5'-phosphate (PAP) to AMP.</text>
</comment>
<dbReference type="OMA" id="MSYQQER"/>
<dbReference type="GO" id="GO:0009086">
    <property type="term" value="P:methionine biosynthetic process"/>
    <property type="evidence" value="ECO:0007669"/>
    <property type="project" value="EnsemblFungi"/>
</dbReference>
<dbReference type="KEGG" id="erc:Ecym_3552"/>
<gene>
    <name evidence="12" type="ordered locus">Ecym_3552</name>
</gene>
<dbReference type="GO" id="GO:0043647">
    <property type="term" value="P:inositol phosphate metabolic process"/>
    <property type="evidence" value="ECO:0007669"/>
    <property type="project" value="UniProtKB-UniRule"/>
</dbReference>
<keyword evidence="4 10" id="KW-0479">Metal-binding</keyword>
<dbReference type="PANTHER" id="PTHR43200">
    <property type="entry name" value="PHOSPHATASE"/>
    <property type="match status" value="1"/>
</dbReference>
<evidence type="ECO:0000256" key="3">
    <source>
        <dbReference type="ARBA" id="ARBA00012633"/>
    </source>
</evidence>